<dbReference type="PROSITE" id="PS51892">
    <property type="entry name" value="SUBTILASE"/>
    <property type="match status" value="1"/>
</dbReference>
<dbReference type="InterPro" id="IPR007252">
    <property type="entry name" value="Nup84/Nup107"/>
</dbReference>
<keyword evidence="8 12" id="KW-0811">Translocation</keyword>
<dbReference type="EMBL" id="CAJPEV010000276">
    <property type="protein sequence ID" value="CAG0883314.1"/>
    <property type="molecule type" value="Genomic_DNA"/>
</dbReference>
<dbReference type="SUPFAM" id="SSF52743">
    <property type="entry name" value="Subtilisin-like"/>
    <property type="match status" value="1"/>
</dbReference>
<feature type="domain" description="Peptidase S8/S53" evidence="13">
    <location>
        <begin position="502"/>
        <end position="752"/>
    </location>
</feature>
<dbReference type="Proteomes" id="UP000677054">
    <property type="component" value="Unassembled WGS sequence"/>
</dbReference>
<keyword evidence="7" id="KW-0653">Protein transport</keyword>
<dbReference type="GO" id="GO:0004252">
    <property type="term" value="F:serine-type endopeptidase activity"/>
    <property type="evidence" value="ECO:0007669"/>
    <property type="project" value="InterPro"/>
</dbReference>
<evidence type="ECO:0000313" key="14">
    <source>
        <dbReference type="EMBL" id="CAD7242500.1"/>
    </source>
</evidence>
<dbReference type="OrthoDB" id="3098at2759"/>
<dbReference type="PROSITE" id="PS00138">
    <property type="entry name" value="SUBTILASE_SER"/>
    <property type="match status" value="1"/>
</dbReference>
<evidence type="ECO:0000313" key="15">
    <source>
        <dbReference type="Proteomes" id="UP000677054"/>
    </source>
</evidence>
<organism evidence="14">
    <name type="scientific">Darwinula stevensoni</name>
    <dbReference type="NCBI Taxonomy" id="69355"/>
    <lineage>
        <taxon>Eukaryota</taxon>
        <taxon>Metazoa</taxon>
        <taxon>Ecdysozoa</taxon>
        <taxon>Arthropoda</taxon>
        <taxon>Crustacea</taxon>
        <taxon>Oligostraca</taxon>
        <taxon>Ostracoda</taxon>
        <taxon>Podocopa</taxon>
        <taxon>Podocopida</taxon>
        <taxon>Darwinulocopina</taxon>
        <taxon>Darwinuloidea</taxon>
        <taxon>Darwinulidae</taxon>
        <taxon>Darwinula</taxon>
    </lineage>
</organism>
<dbReference type="InterPro" id="IPR000209">
    <property type="entry name" value="Peptidase_S8/S53_dom"/>
</dbReference>
<dbReference type="Gene3D" id="1.10.3450.20">
    <property type="match status" value="1"/>
</dbReference>
<dbReference type="AlphaFoldDB" id="A0A7R8X2I3"/>
<dbReference type="PANTHER" id="PTHR13003">
    <property type="entry name" value="NUP107-RELATED"/>
    <property type="match status" value="1"/>
</dbReference>
<dbReference type="GO" id="GO:0006508">
    <property type="term" value="P:proteolysis"/>
    <property type="evidence" value="ECO:0007669"/>
    <property type="project" value="UniProtKB-KW"/>
</dbReference>
<dbReference type="GO" id="GO:0006606">
    <property type="term" value="P:protein import into nucleus"/>
    <property type="evidence" value="ECO:0007669"/>
    <property type="project" value="TreeGrafter"/>
</dbReference>
<evidence type="ECO:0000256" key="8">
    <source>
        <dbReference type="ARBA" id="ARBA00023010"/>
    </source>
</evidence>
<evidence type="ECO:0000256" key="10">
    <source>
        <dbReference type="ARBA" id="ARBA00023242"/>
    </source>
</evidence>
<dbReference type="GO" id="GO:0031965">
    <property type="term" value="C:nuclear membrane"/>
    <property type="evidence" value="ECO:0007669"/>
    <property type="project" value="UniProtKB-SubCell"/>
</dbReference>
<reference evidence="14" key="1">
    <citation type="submission" date="2020-11" db="EMBL/GenBank/DDBJ databases">
        <authorList>
            <person name="Tran Van P."/>
        </authorList>
    </citation>
    <scope>NUCLEOTIDE SEQUENCE</scope>
</reference>
<dbReference type="Pfam" id="PF04121">
    <property type="entry name" value="Nup84_Nup100"/>
    <property type="match status" value="1"/>
</dbReference>
<dbReference type="Gene3D" id="3.40.50.200">
    <property type="entry name" value="Peptidase S8/S53 domain"/>
    <property type="match status" value="2"/>
</dbReference>
<accession>A0A7R8X2I3</accession>
<evidence type="ECO:0000256" key="11">
    <source>
        <dbReference type="PROSITE-ProRule" id="PRU01240"/>
    </source>
</evidence>
<evidence type="ECO:0000256" key="7">
    <source>
        <dbReference type="ARBA" id="ARBA00022927"/>
    </source>
</evidence>
<evidence type="ECO:0000256" key="12">
    <source>
        <dbReference type="RuleBase" id="RU365072"/>
    </source>
</evidence>
<dbReference type="GO" id="GO:0000973">
    <property type="term" value="P:post-transcriptional tethering of RNA polymerase II gene DNA at nuclear periphery"/>
    <property type="evidence" value="ECO:0007669"/>
    <property type="project" value="TreeGrafter"/>
</dbReference>
<proteinExistence type="inferred from homology"/>
<keyword evidence="6" id="KW-0720">Serine protease</keyword>
<keyword evidence="12" id="KW-0472">Membrane</keyword>
<dbReference type="EMBL" id="LR899793">
    <property type="protein sequence ID" value="CAD7242500.1"/>
    <property type="molecule type" value="Genomic_DNA"/>
</dbReference>
<keyword evidence="4" id="KW-0378">Hydrolase</keyword>
<name>A0A7R8X2I3_9CRUS</name>
<keyword evidence="15" id="KW-1185">Reference proteome</keyword>
<sequence>MLGACSFCEPVGSSDPSKLVHASFIQEQKTWSLLSLLFSFRQKEQEPVEDLRKDGQYISDREIAEHFLASHPEIEEQHLLLRWLESNAKDDYQGFYKNMKVYFSATAEPPDHKRIPLSQKDKPQLMHSLDPADFEQFTRTLFVLIRCGLIEEAKDMCLDVGDPVRAVNLEGWKYHHDGRYRDENSTDIEGNPMRDFFIELCLAASKERAMPLYERAVNASFCGNLDVLLEVSKTWEDALWSYLKTAILSRIEMEVRNLSCSLRPLLPLPPELRETRLDLKNIFLAIESSPAHDISVEAKHFMRQLQKSMILNDPDVLLDTLRAAVHGASPSIQLLRFATHTLLCLKALGQIQFNDQRLIDVLEAYVKALIEEGKFMMVPWYLTHLPSVELRSHWLALLLQHTSDPKIREECINLAKEEGLDIQEASVMAVQSIRVKVSKPEELASRAVTESDKEKVESLNLLLYEDSQRADALREGNALTRGFLLVQKMQAVRLLLQQCMSNWKYFSSSYHMLRLGSHGTHVATIAAGHFPNEPEKDGIAPGAQIVSVTIGDGRLGSMETGAAIVRAMLRVMEHYKYKVDVINMSYGEHTHFAHSGRIGELVKDVVYKEGVLWVSSAGNHGPALGTVGAPPDLCTSAIIGVGAFVFPEMMVAGRIGELVKDVVYKEGVLWVSSAGNHGPALGTVGAPPDLCTSAIIGPTFDGARGVTICAPGGAIASVPNFMLKGSQLMNGTSMAAPHAAGVFCLLISAMKQNNYPYSRCSDASSRLLCRDMKVLVLRKRVPKPE</sequence>
<keyword evidence="3" id="KW-0645">Protease</keyword>
<protein>
    <recommendedName>
        <fullName evidence="12">Nuclear pore complex protein</fullName>
    </recommendedName>
</protein>
<comment type="subunit">
    <text evidence="12">Part of the nuclear pore complex (NPC).</text>
</comment>
<dbReference type="GO" id="GO:0017056">
    <property type="term" value="F:structural constituent of nuclear pore"/>
    <property type="evidence" value="ECO:0007669"/>
    <property type="project" value="UniProtKB-UniRule"/>
</dbReference>
<evidence type="ECO:0000256" key="2">
    <source>
        <dbReference type="ARBA" id="ARBA00022448"/>
    </source>
</evidence>
<comment type="similarity">
    <text evidence="11">Belongs to the peptidase S8 family.</text>
</comment>
<keyword evidence="5" id="KW-0509">mRNA transport</keyword>
<dbReference type="InterPro" id="IPR036852">
    <property type="entry name" value="Peptidase_S8/S53_dom_sf"/>
</dbReference>
<gene>
    <name evidence="14" type="ORF">DSTB1V02_LOCUS2465</name>
</gene>
<comment type="caution">
    <text evidence="11">Lacks conserved residue(s) required for the propagation of feature annotation.</text>
</comment>
<dbReference type="PRINTS" id="PR00723">
    <property type="entry name" value="SUBTILISIN"/>
</dbReference>
<evidence type="ECO:0000256" key="6">
    <source>
        <dbReference type="ARBA" id="ARBA00022825"/>
    </source>
</evidence>
<dbReference type="GO" id="GO:0006406">
    <property type="term" value="P:mRNA export from nucleus"/>
    <property type="evidence" value="ECO:0007669"/>
    <property type="project" value="TreeGrafter"/>
</dbReference>
<comment type="subcellular location">
    <subcellularLocation>
        <location evidence="12">Nucleus</location>
        <location evidence="12">Nuclear pore complex</location>
    </subcellularLocation>
    <subcellularLocation>
        <location evidence="12">Nucleus membrane</location>
    </subcellularLocation>
</comment>
<evidence type="ECO:0000259" key="13">
    <source>
        <dbReference type="Pfam" id="PF00082"/>
    </source>
</evidence>
<dbReference type="InterPro" id="IPR015500">
    <property type="entry name" value="Peptidase_S8_subtilisin-rel"/>
</dbReference>
<dbReference type="PANTHER" id="PTHR13003:SF2">
    <property type="entry name" value="NUCLEAR PORE COMPLEX PROTEIN NUP107"/>
    <property type="match status" value="1"/>
</dbReference>
<comment type="function">
    <text evidence="12">Functions as a component of the nuclear pore complex (NPC).</text>
</comment>
<keyword evidence="2 12" id="KW-0813">Transport</keyword>
<evidence type="ECO:0000256" key="5">
    <source>
        <dbReference type="ARBA" id="ARBA00022816"/>
    </source>
</evidence>
<keyword evidence="9 12" id="KW-0906">Nuclear pore complex</keyword>
<evidence type="ECO:0000256" key="3">
    <source>
        <dbReference type="ARBA" id="ARBA00022670"/>
    </source>
</evidence>
<evidence type="ECO:0000256" key="9">
    <source>
        <dbReference type="ARBA" id="ARBA00023132"/>
    </source>
</evidence>
<comment type="similarity">
    <text evidence="1 12">Belongs to the nucleoporin Nup84/Nup107 family.</text>
</comment>
<keyword evidence="10 12" id="KW-0539">Nucleus</keyword>
<dbReference type="Pfam" id="PF00082">
    <property type="entry name" value="Peptidase_S8"/>
    <property type="match status" value="1"/>
</dbReference>
<evidence type="ECO:0000256" key="4">
    <source>
        <dbReference type="ARBA" id="ARBA00022801"/>
    </source>
</evidence>
<dbReference type="GO" id="GO:0031080">
    <property type="term" value="C:nuclear pore outer ring"/>
    <property type="evidence" value="ECO:0007669"/>
    <property type="project" value="TreeGrafter"/>
</dbReference>
<evidence type="ECO:0000256" key="1">
    <source>
        <dbReference type="ARBA" id="ARBA00009510"/>
    </source>
</evidence>
<dbReference type="InterPro" id="IPR023828">
    <property type="entry name" value="Peptidase_S8_Ser-AS"/>
</dbReference>